<sequence length="443" mass="52223">MRSIVSIEVDDGYMLSNIFNDHKVFFPQSNQLTHIRITLCYFEDCVGLLEQLGTQLYLFNVSIVYVNCIAKCLVHKIPSILCPNLKHLTITIYRNFVLYKECLVPLLQRFSNVEYLTLLLAIDKTGSIPNHFIDGYDLENDIISYMPHLYQFNFHIRSILENASDVEIDTIYQSFMKQQYQFVGCTVDYFNNNYGQCQIYSLPFIGTRLDFISNRFPLFDINNTFSMITILLLFDDITPFESVFFERLAQALPYLRTLEVFNNLEQQEKIIVSTNNLKFTHLTTLILFDIHINYAEQLLCRTYLPCLNELVINKDILLAIIAQDQHQTRDNFSRKFETHKKFVNIIEEDIREKCTLEIFQLIIYLFPQVEYLKIELNRKEIYQIIRFLFSKNNNKTCHLFFLCISQIPKKFGEPHDLTLSVDGRPLFVGEICPNRIHLFNVLD</sequence>
<evidence type="ECO:0000313" key="1">
    <source>
        <dbReference type="EMBL" id="CAF4094997.1"/>
    </source>
</evidence>
<proteinExistence type="predicted"/>
<name>A0A819UH12_9BILA</name>
<evidence type="ECO:0000313" key="2">
    <source>
        <dbReference type="Proteomes" id="UP000663874"/>
    </source>
</evidence>
<dbReference type="Proteomes" id="UP000663874">
    <property type="component" value="Unassembled WGS sequence"/>
</dbReference>
<dbReference type="EMBL" id="CAJOBE010009876">
    <property type="protein sequence ID" value="CAF4094997.1"/>
    <property type="molecule type" value="Genomic_DNA"/>
</dbReference>
<accession>A0A819UH12</accession>
<protein>
    <submittedName>
        <fullName evidence="1">Uncharacterized protein</fullName>
    </submittedName>
</protein>
<dbReference type="AlphaFoldDB" id="A0A819UH12"/>
<reference evidence="1" key="1">
    <citation type="submission" date="2021-02" db="EMBL/GenBank/DDBJ databases">
        <authorList>
            <person name="Nowell W R."/>
        </authorList>
    </citation>
    <scope>NUCLEOTIDE SEQUENCE</scope>
</reference>
<gene>
    <name evidence="1" type="ORF">FNK824_LOCUS31098</name>
</gene>
<comment type="caution">
    <text evidence="1">The sequence shown here is derived from an EMBL/GenBank/DDBJ whole genome shotgun (WGS) entry which is preliminary data.</text>
</comment>
<organism evidence="1 2">
    <name type="scientific">Rotaria sordida</name>
    <dbReference type="NCBI Taxonomy" id="392033"/>
    <lineage>
        <taxon>Eukaryota</taxon>
        <taxon>Metazoa</taxon>
        <taxon>Spiralia</taxon>
        <taxon>Gnathifera</taxon>
        <taxon>Rotifera</taxon>
        <taxon>Eurotatoria</taxon>
        <taxon>Bdelloidea</taxon>
        <taxon>Philodinida</taxon>
        <taxon>Philodinidae</taxon>
        <taxon>Rotaria</taxon>
    </lineage>
</organism>